<dbReference type="Proteomes" id="UP000436801">
    <property type="component" value="Unassembled WGS sequence"/>
</dbReference>
<dbReference type="RefSeq" id="WP_149682940.1">
    <property type="nucleotide sequence ID" value="NZ_FNBI01000006.1"/>
</dbReference>
<dbReference type="AlphaFoldDB" id="A0A1G7PBQ0"/>
<reference evidence="1 4" key="2">
    <citation type="submission" date="2019-12" db="EMBL/GenBank/DDBJ databases">
        <authorList>
            <person name="Zheng J."/>
        </authorList>
    </citation>
    <scope>NUCLEOTIDE SEQUENCE [LARGE SCALE GENOMIC DNA]</scope>
    <source>
        <strain evidence="1 4">DSM 27347</strain>
    </source>
</reference>
<sequence>MNARADPPVHFRRFAAIDWSGACGHRHRGIAVAVAEAGMAAPTLVPPPGGCWSRQAVYDWVAAHADTAMLIGFDFSFSAPFLDRGAHLPGEPATEDAPALWQRVDASSTDADLGAATFVDARRGIHVYGAAADGAKARYLRYRRCETAIAAIGGRPSSIFDAVGAAQVSKASFAGMRLLHRLHGTVPVWPIDPLPATGALVVEIYPALAARAAGLGRGKLRSAIMLDQALAAMGSAPHAALARYDDHSTDALLTAAWLRADSAKPSLWNPAGLTGEIARTEGWIFGVE</sequence>
<reference evidence="2 3" key="1">
    <citation type="submission" date="2016-10" db="EMBL/GenBank/DDBJ databases">
        <authorList>
            <person name="Varghese N."/>
            <person name="Submissions S."/>
        </authorList>
    </citation>
    <scope>NUCLEOTIDE SEQUENCE [LARGE SCALE GENOMIC DNA]</scope>
    <source>
        <strain evidence="2 3">S7-754</strain>
    </source>
</reference>
<dbReference type="EMBL" id="FNBI01000006">
    <property type="protein sequence ID" value="SDF83661.1"/>
    <property type="molecule type" value="Genomic_DNA"/>
</dbReference>
<dbReference type="EMBL" id="WSUT01000005">
    <property type="protein sequence ID" value="MWC44594.1"/>
    <property type="molecule type" value="Genomic_DNA"/>
</dbReference>
<evidence type="ECO:0000313" key="1">
    <source>
        <dbReference type="EMBL" id="MWC44594.1"/>
    </source>
</evidence>
<name>A0A1G7PBQ0_9SPHN</name>
<protein>
    <recommendedName>
        <fullName evidence="5">DUF429 domain-containing protein</fullName>
    </recommendedName>
</protein>
<evidence type="ECO:0000313" key="2">
    <source>
        <dbReference type="EMBL" id="SDF83661.1"/>
    </source>
</evidence>
<dbReference type="OrthoDB" id="7388866at2"/>
<evidence type="ECO:0008006" key="5">
    <source>
        <dbReference type="Google" id="ProtNLM"/>
    </source>
</evidence>
<accession>A0A1G7PBQ0</accession>
<proteinExistence type="predicted"/>
<organism evidence="2 3">
    <name type="scientific">Sphingomonas carotinifaciens</name>
    <dbReference type="NCBI Taxonomy" id="1166323"/>
    <lineage>
        <taxon>Bacteria</taxon>
        <taxon>Pseudomonadati</taxon>
        <taxon>Pseudomonadota</taxon>
        <taxon>Alphaproteobacteria</taxon>
        <taxon>Sphingomonadales</taxon>
        <taxon>Sphingomonadaceae</taxon>
        <taxon>Sphingomonas</taxon>
    </lineage>
</organism>
<keyword evidence="3" id="KW-1185">Reference proteome</keyword>
<evidence type="ECO:0000313" key="4">
    <source>
        <dbReference type="Proteomes" id="UP000436801"/>
    </source>
</evidence>
<gene>
    <name evidence="1" type="ORF">GQR91_13170</name>
    <name evidence="2" type="ORF">SAMN05216557_106136</name>
</gene>
<evidence type="ECO:0000313" key="3">
    <source>
        <dbReference type="Proteomes" id="UP000323502"/>
    </source>
</evidence>
<dbReference type="Proteomes" id="UP000323502">
    <property type="component" value="Unassembled WGS sequence"/>
</dbReference>